<dbReference type="InterPro" id="IPR003362">
    <property type="entry name" value="Bact_transf"/>
</dbReference>
<sequence length="202" mass="23760">MRRFIDFSLSLLVLLFLMPFGALIALLIWLTMGRPILFIQERSGINGKVFDIYKFRTMIESSSHADQERITKLGNTLRKYSIDEWPQLINILKGEMSFIGPRPLLPEYLSLYNEEQRMRLSVKPGITGWAQVKGRNAISWEQKFEFDCWYVRNRSVWLDIKILFMTCLYIIKPKGINQNDAVTMERFSGEKVHEELNEKNES</sequence>
<keyword evidence="3" id="KW-0808">Transferase</keyword>
<dbReference type="OrthoDB" id="9808602at2"/>
<feature type="domain" description="Bacterial sugar transferase" evidence="2">
    <location>
        <begin position="2"/>
        <end position="171"/>
    </location>
</feature>
<evidence type="ECO:0000313" key="4">
    <source>
        <dbReference type="Proteomes" id="UP000297776"/>
    </source>
</evidence>
<dbReference type="AlphaFoldDB" id="A0A4Y8LRQ8"/>
<dbReference type="EMBL" id="SORX01000001">
    <property type="protein sequence ID" value="TFE04139.1"/>
    <property type="molecule type" value="Genomic_DNA"/>
</dbReference>
<comment type="caution">
    <text evidence="3">The sequence shown here is derived from an EMBL/GenBank/DDBJ whole genome shotgun (WGS) entry which is preliminary data.</text>
</comment>
<dbReference type="PANTHER" id="PTHR30576:SF8">
    <property type="entry name" value="UNDECAPRENYL-PHOSPHATE GALACTOSE PHOSPHOTRANSFERASE"/>
    <property type="match status" value="1"/>
</dbReference>
<gene>
    <name evidence="3" type="ORF">E2626_02095</name>
</gene>
<dbReference type="RefSeq" id="WP_134379140.1">
    <property type="nucleotide sequence ID" value="NZ_SORX01000001.1"/>
</dbReference>
<name>A0A4Y8LRQ8_9BACL</name>
<keyword evidence="4" id="KW-1185">Reference proteome</keyword>
<dbReference type="GO" id="GO:0016780">
    <property type="term" value="F:phosphotransferase activity, for other substituted phosphate groups"/>
    <property type="evidence" value="ECO:0007669"/>
    <property type="project" value="TreeGrafter"/>
</dbReference>
<proteinExistence type="inferred from homology"/>
<evidence type="ECO:0000313" key="3">
    <source>
        <dbReference type="EMBL" id="TFE04139.1"/>
    </source>
</evidence>
<protein>
    <submittedName>
        <fullName evidence="3">Sugar transferase</fullName>
    </submittedName>
</protein>
<dbReference type="Pfam" id="PF02397">
    <property type="entry name" value="Bac_transf"/>
    <property type="match status" value="1"/>
</dbReference>
<dbReference type="PANTHER" id="PTHR30576">
    <property type="entry name" value="COLANIC BIOSYNTHESIS UDP-GLUCOSE LIPID CARRIER TRANSFERASE"/>
    <property type="match status" value="1"/>
</dbReference>
<dbReference type="Proteomes" id="UP000297776">
    <property type="component" value="Unassembled WGS sequence"/>
</dbReference>
<evidence type="ECO:0000256" key="1">
    <source>
        <dbReference type="ARBA" id="ARBA00006464"/>
    </source>
</evidence>
<organism evidence="3 4">
    <name type="scientific">Jeotgalibacillus salarius</name>
    <dbReference type="NCBI Taxonomy" id="546023"/>
    <lineage>
        <taxon>Bacteria</taxon>
        <taxon>Bacillati</taxon>
        <taxon>Bacillota</taxon>
        <taxon>Bacilli</taxon>
        <taxon>Bacillales</taxon>
        <taxon>Caryophanaceae</taxon>
        <taxon>Jeotgalibacillus</taxon>
    </lineage>
</organism>
<reference evidence="3 4" key="1">
    <citation type="submission" date="2019-03" db="EMBL/GenBank/DDBJ databases">
        <authorList>
            <person name="Yang Y."/>
        </authorList>
    </citation>
    <scope>NUCLEOTIDE SEQUENCE [LARGE SCALE GENOMIC DNA]</scope>
    <source>
        <strain evidence="3 4">ASL-1</strain>
    </source>
</reference>
<accession>A0A4Y8LRQ8</accession>
<evidence type="ECO:0000259" key="2">
    <source>
        <dbReference type="Pfam" id="PF02397"/>
    </source>
</evidence>
<comment type="similarity">
    <text evidence="1">Belongs to the bacterial sugar transferase family.</text>
</comment>